<dbReference type="GO" id="GO:0005783">
    <property type="term" value="C:endoplasmic reticulum"/>
    <property type="evidence" value="ECO:0007669"/>
    <property type="project" value="TreeGrafter"/>
</dbReference>
<dbReference type="GO" id="GO:0097363">
    <property type="term" value="F:protein O-acetylglucosaminyltransferase activity"/>
    <property type="evidence" value="ECO:0007669"/>
    <property type="project" value="TreeGrafter"/>
</dbReference>
<name>S8EPK2_FOMSC</name>
<dbReference type="HOGENOM" id="CLU_033167_0_0_1"/>
<keyword evidence="7" id="KW-0325">Glycoprotein</keyword>
<evidence type="ECO:0000256" key="2">
    <source>
        <dbReference type="ARBA" id="ARBA00022676"/>
    </source>
</evidence>
<dbReference type="STRING" id="743788.S8EPK2"/>
<evidence type="ECO:0000259" key="9">
    <source>
        <dbReference type="Pfam" id="PF04577"/>
    </source>
</evidence>
<keyword evidence="5 8" id="KW-1133">Transmembrane helix</keyword>
<evidence type="ECO:0000256" key="8">
    <source>
        <dbReference type="SAM" id="Phobius"/>
    </source>
</evidence>
<evidence type="ECO:0000256" key="6">
    <source>
        <dbReference type="ARBA" id="ARBA00023136"/>
    </source>
</evidence>
<evidence type="ECO:0000313" key="11">
    <source>
        <dbReference type="Proteomes" id="UP000015241"/>
    </source>
</evidence>
<reference evidence="10 11" key="1">
    <citation type="journal article" date="2012" name="Science">
        <title>The Paleozoic origin of enzymatic lignin decomposition reconstructed from 31 fungal genomes.</title>
        <authorList>
            <person name="Floudas D."/>
            <person name="Binder M."/>
            <person name="Riley R."/>
            <person name="Barry K."/>
            <person name="Blanchette R.A."/>
            <person name="Henrissat B."/>
            <person name="Martinez A.T."/>
            <person name="Otillar R."/>
            <person name="Spatafora J.W."/>
            <person name="Yadav J.S."/>
            <person name="Aerts A."/>
            <person name="Benoit I."/>
            <person name="Boyd A."/>
            <person name="Carlson A."/>
            <person name="Copeland A."/>
            <person name="Coutinho P.M."/>
            <person name="de Vries R.P."/>
            <person name="Ferreira P."/>
            <person name="Findley K."/>
            <person name="Foster B."/>
            <person name="Gaskell J."/>
            <person name="Glotzer D."/>
            <person name="Gorecki P."/>
            <person name="Heitman J."/>
            <person name="Hesse C."/>
            <person name="Hori C."/>
            <person name="Igarashi K."/>
            <person name="Jurgens J.A."/>
            <person name="Kallen N."/>
            <person name="Kersten P."/>
            <person name="Kohler A."/>
            <person name="Kuees U."/>
            <person name="Kumar T.K.A."/>
            <person name="Kuo A."/>
            <person name="LaButti K."/>
            <person name="Larrondo L.F."/>
            <person name="Lindquist E."/>
            <person name="Ling A."/>
            <person name="Lombard V."/>
            <person name="Lucas S."/>
            <person name="Lundell T."/>
            <person name="Martin R."/>
            <person name="McLaughlin D.J."/>
            <person name="Morgenstern I."/>
            <person name="Morin E."/>
            <person name="Murat C."/>
            <person name="Nagy L.G."/>
            <person name="Nolan M."/>
            <person name="Ohm R.A."/>
            <person name="Patyshakuliyeva A."/>
            <person name="Rokas A."/>
            <person name="Ruiz-Duenas F.J."/>
            <person name="Sabat G."/>
            <person name="Salamov A."/>
            <person name="Samejima M."/>
            <person name="Schmutz J."/>
            <person name="Slot J.C."/>
            <person name="St John F."/>
            <person name="Stenlid J."/>
            <person name="Sun H."/>
            <person name="Sun S."/>
            <person name="Syed K."/>
            <person name="Tsang A."/>
            <person name="Wiebenga A."/>
            <person name="Young D."/>
            <person name="Pisabarro A."/>
            <person name="Eastwood D.C."/>
            <person name="Martin F."/>
            <person name="Cullen D."/>
            <person name="Grigoriev I.V."/>
            <person name="Hibbett D.S."/>
        </authorList>
    </citation>
    <scope>NUCLEOTIDE SEQUENCE</scope>
    <source>
        <strain evidence="11">FP-58527</strain>
    </source>
</reference>
<dbReference type="InterPro" id="IPR049625">
    <property type="entry name" value="Glyco_transf_61_cat"/>
</dbReference>
<evidence type="ECO:0000256" key="5">
    <source>
        <dbReference type="ARBA" id="ARBA00022989"/>
    </source>
</evidence>
<organism evidence="10 11">
    <name type="scientific">Fomitopsis schrenkii</name>
    <name type="common">Brown rot fungus</name>
    <dbReference type="NCBI Taxonomy" id="2126942"/>
    <lineage>
        <taxon>Eukaryota</taxon>
        <taxon>Fungi</taxon>
        <taxon>Dikarya</taxon>
        <taxon>Basidiomycota</taxon>
        <taxon>Agaricomycotina</taxon>
        <taxon>Agaricomycetes</taxon>
        <taxon>Polyporales</taxon>
        <taxon>Fomitopsis</taxon>
    </lineage>
</organism>
<dbReference type="EMBL" id="KE504125">
    <property type="protein sequence ID" value="EPT04964.1"/>
    <property type="molecule type" value="Genomic_DNA"/>
</dbReference>
<dbReference type="PANTHER" id="PTHR20961">
    <property type="entry name" value="GLYCOSYLTRANSFERASE"/>
    <property type="match status" value="1"/>
</dbReference>
<keyword evidence="4 8" id="KW-0812">Transmembrane</keyword>
<dbReference type="Proteomes" id="UP000015241">
    <property type="component" value="Unassembled WGS sequence"/>
</dbReference>
<feature type="transmembrane region" description="Helical" evidence="8">
    <location>
        <begin position="12"/>
        <end position="35"/>
    </location>
</feature>
<dbReference type="PANTHER" id="PTHR20961:SF38">
    <property type="entry name" value="PROTEIN O-LINKED-MANNOSE BETA-1,4-N-ACETYLGLUCOSAMINYLTRANSFERASE 2"/>
    <property type="match status" value="1"/>
</dbReference>
<gene>
    <name evidence="10" type="ORF">FOMPIDRAFT_1021704</name>
</gene>
<dbReference type="OrthoDB" id="529273at2759"/>
<evidence type="ECO:0000313" key="10">
    <source>
        <dbReference type="EMBL" id="EPT04964.1"/>
    </source>
</evidence>
<proteinExistence type="predicted"/>
<dbReference type="InterPro" id="IPR007657">
    <property type="entry name" value="Glycosyltransferase_61"/>
</dbReference>
<sequence length="548" mass="61650">MAAMGFPRTRPLRDVVLILLGATVMHLASVFMGFYEPTGSIIVKTQVSSHFMEDYNNTIPAQAVENPVAEVETPRDDERDVQQVHDVEKHKVDVSFELPETTMLSHAPGWTVFRNLYMSNGTLYIVTSEPHSFPAMRLMTSTGLVAENTPGNIAAREPTAHDMDFLTPTEAWKRWGGDPTKSERNRVSTVAGNTVLVNEPSQFLDHYYHFCAELMLGVWPTWMGTFNIHVNPSAPSVEAAPHIDRFVFAHAEAHGWRDRPGFNAYFMRSSFPSLTIEVEHDWKDRIVATATYGAPERAWHFDTVMLTDRSASFRGESCGSRNQRIASEAIEHFEKAGTLSRWWWEPLRQAVLRFAGVSQEVLEIGTKAGAVEARKKGTEVEWTGATSLSKPQPIVITYISRQGARRHLIDEDHQALVRALTAMCAAHDWELNIVQAERLTHDEQLKLAARTTILLGVHGNGLTHLIMMPVTPISTVIEIFFPTGFANDYRWTAQALGMKHFAIWNDTYHTYPEQLSPNYPEGFQGTQIPVYAPTITQIIQDRVAGRLP</sequence>
<dbReference type="eggNOG" id="ENOG502RV66">
    <property type="taxonomic scope" value="Eukaryota"/>
</dbReference>
<comment type="subcellular location">
    <subcellularLocation>
        <location evidence="1">Membrane</location>
        <topology evidence="1">Single-pass membrane protein</topology>
    </subcellularLocation>
</comment>
<feature type="domain" description="Glycosyltransferase 61 catalytic" evidence="9">
    <location>
        <begin position="386"/>
        <end position="469"/>
    </location>
</feature>
<dbReference type="AlphaFoldDB" id="S8EPK2"/>
<protein>
    <recommendedName>
        <fullName evidence="9">Glycosyltransferase 61 catalytic domain-containing protein</fullName>
    </recommendedName>
</protein>
<keyword evidence="3" id="KW-0808">Transferase</keyword>
<evidence type="ECO:0000256" key="4">
    <source>
        <dbReference type="ARBA" id="ARBA00022692"/>
    </source>
</evidence>
<dbReference type="GO" id="GO:0035269">
    <property type="term" value="P:protein O-linked glycosylation via mannose"/>
    <property type="evidence" value="ECO:0007669"/>
    <property type="project" value="TreeGrafter"/>
</dbReference>
<evidence type="ECO:0000256" key="3">
    <source>
        <dbReference type="ARBA" id="ARBA00022679"/>
    </source>
</evidence>
<evidence type="ECO:0000256" key="1">
    <source>
        <dbReference type="ARBA" id="ARBA00004167"/>
    </source>
</evidence>
<dbReference type="GO" id="GO:0016020">
    <property type="term" value="C:membrane"/>
    <property type="evidence" value="ECO:0007669"/>
    <property type="project" value="UniProtKB-SubCell"/>
</dbReference>
<dbReference type="InParanoid" id="S8EPK2"/>
<accession>S8EPK2</accession>
<dbReference type="Pfam" id="PF04577">
    <property type="entry name" value="Glyco_transf_61"/>
    <property type="match status" value="1"/>
</dbReference>
<keyword evidence="11" id="KW-1185">Reference proteome</keyword>
<keyword evidence="6 8" id="KW-0472">Membrane</keyword>
<keyword evidence="2" id="KW-0328">Glycosyltransferase</keyword>
<evidence type="ECO:0000256" key="7">
    <source>
        <dbReference type="ARBA" id="ARBA00023180"/>
    </source>
</evidence>